<feature type="compositionally biased region" description="Polar residues" evidence="1">
    <location>
        <begin position="618"/>
        <end position="633"/>
    </location>
</feature>
<dbReference type="OrthoDB" id="3925024at2759"/>
<feature type="region of interest" description="Disordered" evidence="1">
    <location>
        <begin position="604"/>
        <end position="680"/>
    </location>
</feature>
<proteinExistence type="predicted"/>
<evidence type="ECO:0000313" key="4">
    <source>
        <dbReference type="Proteomes" id="UP000319663"/>
    </source>
</evidence>
<dbReference type="Gene3D" id="1.20.1280.50">
    <property type="match status" value="1"/>
</dbReference>
<feature type="region of interest" description="Disordered" evidence="1">
    <location>
        <begin position="456"/>
        <end position="486"/>
    </location>
</feature>
<dbReference type="Pfam" id="PF00646">
    <property type="entry name" value="F-box"/>
    <property type="match status" value="1"/>
</dbReference>
<dbReference type="PROSITE" id="PS50181">
    <property type="entry name" value="FBOX"/>
    <property type="match status" value="1"/>
</dbReference>
<feature type="domain" description="F-box" evidence="2">
    <location>
        <begin position="55"/>
        <end position="101"/>
    </location>
</feature>
<accession>A0A507QXU7</accession>
<feature type="compositionally biased region" description="Polar residues" evidence="1">
    <location>
        <begin position="456"/>
        <end position="472"/>
    </location>
</feature>
<organism evidence="3 4">
    <name type="scientific">Monascus purpureus</name>
    <name type="common">Red mold</name>
    <name type="synonym">Monascus anka</name>
    <dbReference type="NCBI Taxonomy" id="5098"/>
    <lineage>
        <taxon>Eukaryota</taxon>
        <taxon>Fungi</taxon>
        <taxon>Dikarya</taxon>
        <taxon>Ascomycota</taxon>
        <taxon>Pezizomycotina</taxon>
        <taxon>Eurotiomycetes</taxon>
        <taxon>Eurotiomycetidae</taxon>
        <taxon>Eurotiales</taxon>
        <taxon>Aspergillaceae</taxon>
        <taxon>Monascus</taxon>
    </lineage>
</organism>
<dbReference type="InterPro" id="IPR001810">
    <property type="entry name" value="F-box_dom"/>
</dbReference>
<reference evidence="3 4" key="1">
    <citation type="submission" date="2019-06" db="EMBL/GenBank/DDBJ databases">
        <title>Wine fermentation using esterase from Monascus purpureus.</title>
        <authorList>
            <person name="Geng C."/>
            <person name="Zhang Y."/>
        </authorList>
    </citation>
    <scope>NUCLEOTIDE SEQUENCE [LARGE SCALE GENOMIC DNA]</scope>
    <source>
        <strain evidence="3">HQ1</strain>
    </source>
</reference>
<dbReference type="STRING" id="5098.A0A507QXU7"/>
<dbReference type="InterPro" id="IPR055589">
    <property type="entry name" value="DUF7165"/>
</dbReference>
<gene>
    <name evidence="3" type="ORF">MPDQ_004356</name>
</gene>
<feature type="compositionally biased region" description="Polar residues" evidence="1">
    <location>
        <begin position="640"/>
        <end position="652"/>
    </location>
</feature>
<feature type="region of interest" description="Disordered" evidence="1">
    <location>
        <begin position="1"/>
        <end position="40"/>
    </location>
</feature>
<dbReference type="AlphaFoldDB" id="A0A507QXU7"/>
<sequence>MEDASSPPSCEVSGVQRSPGADDDNNDQNAPDHFPRANSFGAYENDWEETPAKGLSPFDRLPPEVIERILSIVDANVFASLTLLNREWRRISESPSLYAHHLSRCSSPSIARNANSSSVGVNNLATLKREFFGQMRRNTFEVFLRPRRTLIKLISSSISSSTAFPHGEALRFAFSPNSQVLLCLSSSRIFVLDVVSEPAVVTHELKTLRRPLGATVLDDGSLLAVISSRHQANIYSLSKQEAKHIQVLMLDDTPRTLTLSPTGGVLAIAYDDKIEVYALGKDAPAPQRRSVRCAGVDSICFSSDETMLLGSSADSEQNCIVTITAPFYAELGTDMSPQDVQIRMWTTQVLFPNAISGYSNACLVPSCIEGADSWIMAYDRQIGSFRTIRVIDSKDGVARFECPLPSDGSPESCSPATIPTTDSKGELAAVGFQDSVWLYGVPERFDSSPASLTLGSSEALTDNQNNNLSLSGYSPDEEAPVTADHSSEPAQVIIGRQKTLIRGHKIADIPGITEARWIRPTHSMPSGEFSLHRLVAVAPGGLSPPTLGDEDVPVDTGRVLILDFGRSARDGEMLEVNIELGESEPLMLREQSPSMEVEIELERTRSRLHRSGLSSRTNPSQHPSRSAVRNSYPATHGENQKLQNLGDNSYMQGTADDAGPDYAPSLVDMPYSNTQPRSHDTLRRAATAAATTYGRYNNRYRDQSGLEVPEENQEDNWVPPPPPYTREPVTPFPDGVRSGFLPSDTYPAWSNGNMLPRAGAAGSDRLNNAMQNLPYLQTSQRSNTITGSRMATAERSDLVEPAISAESSRRGLLQDHAQPLLVDRPGSHGSESQVQHQHFASGETLAEILSPVRISGSTFQAAPHNPTLSLPRLEPHDVVHQRSSHIYTAHHTYSLSSPDLPLPTTDDFPQDMVPQQTAGFAATFQGWAEPYSQYQENELLHPRIGSLRRRVSTDPTPSSLQQDPNEEWRRRIEEWNERTIRERSRRNRTRCVVM</sequence>
<comment type="caution">
    <text evidence="3">The sequence shown here is derived from an EMBL/GenBank/DDBJ whole genome shotgun (WGS) entry which is preliminary data.</text>
</comment>
<dbReference type="CDD" id="cd09917">
    <property type="entry name" value="F-box_SF"/>
    <property type="match status" value="1"/>
</dbReference>
<dbReference type="InterPro" id="IPR015943">
    <property type="entry name" value="WD40/YVTN_repeat-like_dom_sf"/>
</dbReference>
<feature type="region of interest" description="Disordered" evidence="1">
    <location>
        <begin position="804"/>
        <end position="834"/>
    </location>
</feature>
<evidence type="ECO:0000313" key="3">
    <source>
        <dbReference type="EMBL" id="TQB74705.1"/>
    </source>
</evidence>
<dbReference type="SUPFAM" id="SSF82171">
    <property type="entry name" value="DPP6 N-terminal domain-like"/>
    <property type="match status" value="1"/>
</dbReference>
<dbReference type="Proteomes" id="UP000319663">
    <property type="component" value="Unassembled WGS sequence"/>
</dbReference>
<evidence type="ECO:0000256" key="1">
    <source>
        <dbReference type="SAM" id="MobiDB-lite"/>
    </source>
</evidence>
<dbReference type="SUPFAM" id="SSF81383">
    <property type="entry name" value="F-box domain"/>
    <property type="match status" value="1"/>
</dbReference>
<dbReference type="Gene3D" id="2.130.10.10">
    <property type="entry name" value="YVTN repeat-like/Quinoprotein amine dehydrogenase"/>
    <property type="match status" value="1"/>
</dbReference>
<dbReference type="Pfam" id="PF23749">
    <property type="entry name" value="DUF7165"/>
    <property type="match status" value="1"/>
</dbReference>
<dbReference type="EMBL" id="VIFY01000028">
    <property type="protein sequence ID" value="TQB74705.1"/>
    <property type="molecule type" value="Genomic_DNA"/>
</dbReference>
<dbReference type="InterPro" id="IPR036047">
    <property type="entry name" value="F-box-like_dom_sf"/>
</dbReference>
<protein>
    <recommendedName>
        <fullName evidence="2">F-box domain-containing protein</fullName>
    </recommendedName>
</protein>
<keyword evidence="4" id="KW-1185">Reference proteome</keyword>
<evidence type="ECO:0000259" key="2">
    <source>
        <dbReference type="PROSITE" id="PS50181"/>
    </source>
</evidence>
<name>A0A507QXU7_MONPU</name>